<evidence type="ECO:0000313" key="2">
    <source>
        <dbReference type="EMBL" id="CAB4193875.1"/>
    </source>
</evidence>
<reference evidence="2" key="1">
    <citation type="submission" date="2020-05" db="EMBL/GenBank/DDBJ databases">
        <authorList>
            <person name="Chiriac C."/>
            <person name="Salcher M."/>
            <person name="Ghai R."/>
            <person name="Kavagutti S V."/>
        </authorList>
    </citation>
    <scope>NUCLEOTIDE SEQUENCE</scope>
</reference>
<dbReference type="EMBL" id="LR797195">
    <property type="protein sequence ID" value="CAB4193875.1"/>
    <property type="molecule type" value="Genomic_DNA"/>
</dbReference>
<proteinExistence type="predicted"/>
<protein>
    <submittedName>
        <fullName evidence="2">Uncharacterized protein</fullName>
    </submittedName>
</protein>
<name>A0A6J5RNR7_9CAUD</name>
<sequence length="111" mass="13150">MMTLRSDLPLKYYLNLYNEDSLTDEHSVLFEILQYIIKVANAKDKSLELKNLKFSSKSLKYVFGEKIKDETFKLYVVKSLKSMISQEYLKPEGDFIFFTKKGLTYFYLTND</sequence>
<evidence type="ECO:0000313" key="1">
    <source>
        <dbReference type="EMBL" id="CAB4175618.1"/>
    </source>
</evidence>
<gene>
    <name evidence="2" type="ORF">UFOVP1247_246</name>
    <name evidence="1" type="ORF">UFOVP970_286</name>
</gene>
<organism evidence="2">
    <name type="scientific">uncultured Caudovirales phage</name>
    <dbReference type="NCBI Taxonomy" id="2100421"/>
    <lineage>
        <taxon>Viruses</taxon>
        <taxon>Duplodnaviria</taxon>
        <taxon>Heunggongvirae</taxon>
        <taxon>Uroviricota</taxon>
        <taxon>Caudoviricetes</taxon>
        <taxon>Peduoviridae</taxon>
        <taxon>Maltschvirus</taxon>
        <taxon>Maltschvirus maltsch</taxon>
    </lineage>
</organism>
<accession>A0A6J5RNR7</accession>
<dbReference type="EMBL" id="LR796916">
    <property type="protein sequence ID" value="CAB4175618.1"/>
    <property type="molecule type" value="Genomic_DNA"/>
</dbReference>